<keyword evidence="1" id="KW-0812">Transmembrane</keyword>
<keyword evidence="3" id="KW-1185">Reference proteome</keyword>
<proteinExistence type="predicted"/>
<name>A0A3M7P5N3_BRAPC</name>
<keyword evidence="1" id="KW-1133">Transmembrane helix</keyword>
<sequence length="104" mass="12789">MERFLQPRTSTFTIYLGFYLYTLVLMNLFRYHILNHLFTCRCYCYRNFSSFFARKRIKNCPKNTSDLIKFRFHLLNYKKPKKNTRNSLENFYETRSGRGKLKKS</sequence>
<comment type="caution">
    <text evidence="2">The sequence shown here is derived from an EMBL/GenBank/DDBJ whole genome shotgun (WGS) entry which is preliminary data.</text>
</comment>
<evidence type="ECO:0000313" key="2">
    <source>
        <dbReference type="EMBL" id="RMZ94388.1"/>
    </source>
</evidence>
<keyword evidence="1" id="KW-0472">Membrane</keyword>
<gene>
    <name evidence="2" type="ORF">BpHYR1_015054</name>
</gene>
<accession>A0A3M7P5N3</accession>
<evidence type="ECO:0000256" key="1">
    <source>
        <dbReference type="SAM" id="Phobius"/>
    </source>
</evidence>
<reference evidence="2 3" key="1">
    <citation type="journal article" date="2018" name="Sci. Rep.">
        <title>Genomic signatures of local adaptation to the degree of environmental predictability in rotifers.</title>
        <authorList>
            <person name="Franch-Gras L."/>
            <person name="Hahn C."/>
            <person name="Garcia-Roger E.M."/>
            <person name="Carmona M.J."/>
            <person name="Serra M."/>
            <person name="Gomez A."/>
        </authorList>
    </citation>
    <scope>NUCLEOTIDE SEQUENCE [LARGE SCALE GENOMIC DNA]</scope>
    <source>
        <strain evidence="2">HYR1</strain>
    </source>
</reference>
<feature type="transmembrane region" description="Helical" evidence="1">
    <location>
        <begin position="12"/>
        <end position="33"/>
    </location>
</feature>
<dbReference type="AlphaFoldDB" id="A0A3M7P5N3"/>
<dbReference type="Proteomes" id="UP000276133">
    <property type="component" value="Unassembled WGS sequence"/>
</dbReference>
<dbReference type="EMBL" id="REGN01013088">
    <property type="protein sequence ID" value="RMZ94388.1"/>
    <property type="molecule type" value="Genomic_DNA"/>
</dbReference>
<protein>
    <submittedName>
        <fullName evidence="2">Uncharacterized protein</fullName>
    </submittedName>
</protein>
<organism evidence="2 3">
    <name type="scientific">Brachionus plicatilis</name>
    <name type="common">Marine rotifer</name>
    <name type="synonym">Brachionus muelleri</name>
    <dbReference type="NCBI Taxonomy" id="10195"/>
    <lineage>
        <taxon>Eukaryota</taxon>
        <taxon>Metazoa</taxon>
        <taxon>Spiralia</taxon>
        <taxon>Gnathifera</taxon>
        <taxon>Rotifera</taxon>
        <taxon>Eurotatoria</taxon>
        <taxon>Monogononta</taxon>
        <taxon>Pseudotrocha</taxon>
        <taxon>Ploima</taxon>
        <taxon>Brachionidae</taxon>
        <taxon>Brachionus</taxon>
    </lineage>
</organism>
<evidence type="ECO:0000313" key="3">
    <source>
        <dbReference type="Proteomes" id="UP000276133"/>
    </source>
</evidence>